<feature type="domain" description="SSD" evidence="7">
    <location>
        <begin position="245"/>
        <end position="370"/>
    </location>
</feature>
<dbReference type="OrthoDB" id="9805018at2"/>
<reference evidence="8 9" key="1">
    <citation type="submission" date="2018-11" db="EMBL/GenBank/DDBJ databases">
        <title>Draft genome sequence of Ferruginibacter sp. BO-59.</title>
        <authorList>
            <person name="Im W.T."/>
        </authorList>
    </citation>
    <scope>NUCLEOTIDE SEQUENCE [LARGE SCALE GENOMIC DNA]</scope>
    <source>
        <strain evidence="8 9">BO-59</strain>
    </source>
</reference>
<feature type="transmembrane region" description="Helical" evidence="6">
    <location>
        <begin position="718"/>
        <end position="737"/>
    </location>
</feature>
<evidence type="ECO:0000256" key="3">
    <source>
        <dbReference type="ARBA" id="ARBA00022692"/>
    </source>
</evidence>
<comment type="subcellular location">
    <subcellularLocation>
        <location evidence="1">Cell membrane</location>
        <topology evidence="1">Multi-pass membrane protein</topology>
    </subcellularLocation>
</comment>
<feature type="transmembrane region" description="Helical" evidence="6">
    <location>
        <begin position="642"/>
        <end position="664"/>
    </location>
</feature>
<feature type="transmembrane region" description="Helical" evidence="6">
    <location>
        <begin position="271"/>
        <end position="292"/>
    </location>
</feature>
<keyword evidence="9" id="KW-1185">Reference proteome</keyword>
<evidence type="ECO:0000256" key="2">
    <source>
        <dbReference type="ARBA" id="ARBA00022475"/>
    </source>
</evidence>
<name>A0A3M9N5Y2_9BACT</name>
<dbReference type="RefSeq" id="WP_123122561.1">
    <property type="nucleotide sequence ID" value="NZ_RJJR01000025.1"/>
</dbReference>
<evidence type="ECO:0000259" key="7">
    <source>
        <dbReference type="PROSITE" id="PS50156"/>
    </source>
</evidence>
<dbReference type="InterPro" id="IPR050545">
    <property type="entry name" value="Mycobact_MmpL"/>
</dbReference>
<dbReference type="InterPro" id="IPR000731">
    <property type="entry name" value="SSD"/>
</dbReference>
<feature type="domain" description="SSD" evidence="7">
    <location>
        <begin position="642"/>
        <end position="768"/>
    </location>
</feature>
<evidence type="ECO:0000256" key="5">
    <source>
        <dbReference type="ARBA" id="ARBA00023136"/>
    </source>
</evidence>
<dbReference type="Pfam" id="PF03176">
    <property type="entry name" value="MMPL"/>
    <property type="match status" value="2"/>
</dbReference>
<feature type="transmembrane region" description="Helical" evidence="6">
    <location>
        <begin position="619"/>
        <end position="635"/>
    </location>
</feature>
<organism evidence="8 9">
    <name type="scientific">Hanamia caeni</name>
    <dbReference type="NCBI Taxonomy" id="2294116"/>
    <lineage>
        <taxon>Bacteria</taxon>
        <taxon>Pseudomonadati</taxon>
        <taxon>Bacteroidota</taxon>
        <taxon>Chitinophagia</taxon>
        <taxon>Chitinophagales</taxon>
        <taxon>Chitinophagaceae</taxon>
        <taxon>Hanamia</taxon>
    </lineage>
</organism>
<evidence type="ECO:0000256" key="1">
    <source>
        <dbReference type="ARBA" id="ARBA00004651"/>
    </source>
</evidence>
<dbReference type="PANTHER" id="PTHR33406">
    <property type="entry name" value="MEMBRANE PROTEIN MJ1562-RELATED"/>
    <property type="match status" value="1"/>
</dbReference>
<feature type="transmembrane region" description="Helical" evidence="6">
    <location>
        <begin position="670"/>
        <end position="690"/>
    </location>
</feature>
<comment type="caution">
    <text evidence="8">The sequence shown here is derived from an EMBL/GenBank/DDBJ whole genome shotgun (WGS) entry which is preliminary data.</text>
</comment>
<evidence type="ECO:0000256" key="4">
    <source>
        <dbReference type="ARBA" id="ARBA00022989"/>
    </source>
</evidence>
<keyword evidence="2" id="KW-1003">Cell membrane</keyword>
<feature type="transmembrane region" description="Helical" evidence="6">
    <location>
        <begin position="245"/>
        <end position="265"/>
    </location>
</feature>
<dbReference type="EMBL" id="RJJR01000025">
    <property type="protein sequence ID" value="RNI32717.1"/>
    <property type="molecule type" value="Genomic_DNA"/>
</dbReference>
<keyword evidence="3 6" id="KW-0812">Transmembrane</keyword>
<dbReference type="PROSITE" id="PS50156">
    <property type="entry name" value="SSD"/>
    <property type="match status" value="2"/>
</dbReference>
<feature type="transmembrane region" description="Helical" evidence="6">
    <location>
        <begin position="743"/>
        <end position="767"/>
    </location>
</feature>
<feature type="transmembrane region" description="Helical" evidence="6">
    <location>
        <begin position="405"/>
        <end position="423"/>
    </location>
</feature>
<evidence type="ECO:0000256" key="6">
    <source>
        <dbReference type="SAM" id="Phobius"/>
    </source>
</evidence>
<feature type="transmembrane region" description="Helical" evidence="6">
    <location>
        <begin position="219"/>
        <end position="238"/>
    </location>
</feature>
<feature type="transmembrane region" description="Helical" evidence="6">
    <location>
        <begin position="313"/>
        <end position="336"/>
    </location>
</feature>
<feature type="transmembrane region" description="Helical" evidence="6">
    <location>
        <begin position="348"/>
        <end position="370"/>
    </location>
</feature>
<proteinExistence type="predicted"/>
<keyword evidence="4 6" id="KW-1133">Transmembrane helix</keyword>
<sequence length="783" mass="87348">MWQRLAKLVLNNRLTLLIALFCVTILMAFFASKIKMSYEFSKAIPTDNIKYRDYLAYKEKFGDDGNVLVIGAQSKQFFKLKNFLHFIALTESLKKIPYVENVLSVTNTVNLLKDSVNEKLDAIPIFSKHPQSQAEIDSSLAVFYSLPFYRSLLYNPATNAYLIVVRINKEILNSSGRTAVIRNIVDKANNFTVATGIQTHISGLPLIRTQVADRIAHEMKWFIIGSLALSAFILLLLFRSLQTTLLSLCVVIVSVIWSVGSMYLFGYKITLLTALVPPLLVVIGIPNCIYFLNKYHSSFEKSGNQKQSLIDMVSKMGVVTLFCNITAAIGFGVFALTKSAILVEFGQVAGVSIMLIFVISFILLPAVLSYMKPPTRGQLRYLNLKIFINSLLKIEHWVFNHKKIVYASTLLLIIFSIIGISRLKTEGFIVDDLPKTDKIYQDLKFFENNFHGVMPLEIVIDTKKRYGLSGVRVLPVLSRMDSLSTYIKQQSEMSKPLSIVQGIKFVKQGFYEGDSANYALPNSFDIAFVGDYLRPQKDSGSQNNLSKLLSSFIDTARQSTRMSINMADVGTEKLPGILKNLQSETDKLFDSSKYKITFTGSTITFLEGSIYIINGLKESLLWAFLFIGLCMLYLFKSLRILICSLIPNLIPLVITAGIMGWVGVRLKPSTVLIFSVALGIAIDVTIRFLVNYKQELPMNNFEISKTVSETIRHTGLSILYTSLVLIAGFVIFCFSGFGGTESLGWLTSVTLFSATLTNLILLPVLLLDFSGGKGNITGPSKVN</sequence>
<gene>
    <name evidence="8" type="ORF">EFY79_20135</name>
</gene>
<keyword evidence="5 6" id="KW-0472">Membrane</keyword>
<dbReference type="PANTHER" id="PTHR33406:SF12">
    <property type="entry name" value="BLR2997 PROTEIN"/>
    <property type="match status" value="1"/>
</dbReference>
<dbReference type="AlphaFoldDB" id="A0A3M9N5Y2"/>
<dbReference type="SUPFAM" id="SSF82866">
    <property type="entry name" value="Multidrug efflux transporter AcrB transmembrane domain"/>
    <property type="match status" value="2"/>
</dbReference>
<dbReference type="GO" id="GO:0005886">
    <property type="term" value="C:plasma membrane"/>
    <property type="evidence" value="ECO:0007669"/>
    <property type="project" value="UniProtKB-SubCell"/>
</dbReference>
<dbReference type="InterPro" id="IPR004869">
    <property type="entry name" value="MMPL_dom"/>
</dbReference>
<dbReference type="Proteomes" id="UP000267223">
    <property type="component" value="Unassembled WGS sequence"/>
</dbReference>
<evidence type="ECO:0000313" key="9">
    <source>
        <dbReference type="Proteomes" id="UP000267223"/>
    </source>
</evidence>
<protein>
    <submittedName>
        <fullName evidence="8">RND transporter</fullName>
    </submittedName>
</protein>
<dbReference type="Gene3D" id="1.20.1640.10">
    <property type="entry name" value="Multidrug efflux transporter AcrB transmembrane domain"/>
    <property type="match status" value="2"/>
</dbReference>
<accession>A0A3M9N5Y2</accession>
<evidence type="ECO:0000313" key="8">
    <source>
        <dbReference type="EMBL" id="RNI32717.1"/>
    </source>
</evidence>